<keyword evidence="2" id="KW-1185">Reference proteome</keyword>
<dbReference type="RefSeq" id="WP_104418640.1">
    <property type="nucleotide sequence ID" value="NZ_PTJC01000005.1"/>
</dbReference>
<name>A0A2S6I9A9_9BACT</name>
<reference evidence="1 2" key="1">
    <citation type="submission" date="2018-02" db="EMBL/GenBank/DDBJ databases">
        <title>Genomic Encyclopedia of Archaeal and Bacterial Type Strains, Phase II (KMG-II): from individual species to whole genera.</title>
        <authorList>
            <person name="Goeker M."/>
        </authorList>
    </citation>
    <scope>NUCLEOTIDE SEQUENCE [LARGE SCALE GENOMIC DNA]</scope>
    <source>
        <strain evidence="1 2">DSM 29526</strain>
    </source>
</reference>
<dbReference type="OrthoDB" id="9793307at2"/>
<comment type="caution">
    <text evidence="1">The sequence shown here is derived from an EMBL/GenBank/DDBJ whole genome shotgun (WGS) entry which is preliminary data.</text>
</comment>
<evidence type="ECO:0000313" key="1">
    <source>
        <dbReference type="EMBL" id="PPK88068.1"/>
    </source>
</evidence>
<evidence type="ECO:0000313" key="2">
    <source>
        <dbReference type="Proteomes" id="UP000237662"/>
    </source>
</evidence>
<dbReference type="AlphaFoldDB" id="A0A2S6I9A9"/>
<sequence length="259" mass="29085">MQRKRDSLKTLFSKGKFPSEKHFADLIDSSVNRLEDGIAKEPRDGLQLAPHGDHDQLLSFYERMDHPLPAWQVKLLRNNGARGLGFSRVTRGRNGDTESSTALFLANDHHVGLHTDRPRLPVEVAGTLGATARVGTLHTGRVPADGQWHDITDPYDDVQALEVVARADGPKGRGKYAVTHGIALNAFGGKGSRPAIRQTRTYFGWFFNRIDLRWSGGYKQYRLQVRTFTHYGLDEGNRTSDIRFHITGLWDDGLFADHD</sequence>
<dbReference type="EMBL" id="PTJC01000005">
    <property type="protein sequence ID" value="PPK88068.1"/>
    <property type="molecule type" value="Genomic_DNA"/>
</dbReference>
<proteinExistence type="predicted"/>
<organism evidence="1 2">
    <name type="scientific">Neolewinella xylanilytica</name>
    <dbReference type="NCBI Taxonomy" id="1514080"/>
    <lineage>
        <taxon>Bacteria</taxon>
        <taxon>Pseudomonadati</taxon>
        <taxon>Bacteroidota</taxon>
        <taxon>Saprospiria</taxon>
        <taxon>Saprospirales</taxon>
        <taxon>Lewinellaceae</taxon>
        <taxon>Neolewinella</taxon>
    </lineage>
</organism>
<gene>
    <name evidence="1" type="ORF">CLV84_1031</name>
</gene>
<dbReference type="Proteomes" id="UP000237662">
    <property type="component" value="Unassembled WGS sequence"/>
</dbReference>
<protein>
    <submittedName>
        <fullName evidence="1">Uncharacterized protein</fullName>
    </submittedName>
</protein>
<accession>A0A2S6I9A9</accession>